<name>A0A0R3U7D3_MESCO</name>
<reference evidence="7" key="2">
    <citation type="submission" date="2019-11" db="UniProtKB">
        <authorList>
            <consortium name="WormBaseParasite"/>
        </authorList>
    </citation>
    <scope>IDENTIFICATION</scope>
</reference>
<gene>
    <name evidence="5" type="ORF">MCOS_LOCUS2733</name>
</gene>
<dbReference type="OrthoDB" id="10060792at2759"/>
<dbReference type="PANTHER" id="PTHR45640:SF26">
    <property type="entry name" value="RE23625P"/>
    <property type="match status" value="1"/>
</dbReference>
<organism evidence="5 6">
    <name type="scientific">Mesocestoides corti</name>
    <name type="common">Flatworm</name>
    <dbReference type="NCBI Taxonomy" id="53468"/>
    <lineage>
        <taxon>Eukaryota</taxon>
        <taxon>Metazoa</taxon>
        <taxon>Spiralia</taxon>
        <taxon>Lophotrochozoa</taxon>
        <taxon>Platyhelminthes</taxon>
        <taxon>Cestoda</taxon>
        <taxon>Eucestoda</taxon>
        <taxon>Cyclophyllidea</taxon>
        <taxon>Mesocestoididae</taxon>
        <taxon>Mesocestoides</taxon>
    </lineage>
</organism>
<dbReference type="PANTHER" id="PTHR45640">
    <property type="entry name" value="HEAT SHOCK PROTEIN HSP-12.2-RELATED"/>
    <property type="match status" value="1"/>
</dbReference>
<evidence type="ECO:0000256" key="1">
    <source>
        <dbReference type="PROSITE-ProRule" id="PRU00285"/>
    </source>
</evidence>
<dbReference type="GO" id="GO:0051082">
    <property type="term" value="F:unfolded protein binding"/>
    <property type="evidence" value="ECO:0007669"/>
    <property type="project" value="TreeGrafter"/>
</dbReference>
<dbReference type="STRING" id="53468.A0A0R3U7D3"/>
<sequence>MAVYRSEMSVPIRIETSGIQQPTIVPVVSEKDYGTLGGKSSSSTWFEKSHDDLFGRFDDTLMAVRRSDSERWFEDMRKRFDERRRQWDAEMRQMRSSFFNTPTFPMSRPETSGHFARRHSPPPSYDDCPVVTSYERGEDGNLHFLAQFDVRTFLQEEVSVVVREGQIVVTACREQRIGTSSTSKQLTRTVDLPKGAQESLITASISADNILLVDVPIEPHAQSPAFTTASGSSGRSCLTTPSTLSGTGRSSHLSSRASPAPLSINVHSKPRFNVEIPMGSDYLPNEIQIRTLNNRVYISARHEERLSNRNTFREFSKEYDIPEHIDPKSISARLEHGILHLEGSALTRDCEFMDA</sequence>
<evidence type="ECO:0000256" key="3">
    <source>
        <dbReference type="SAM" id="MobiDB-lite"/>
    </source>
</evidence>
<feature type="region of interest" description="Disordered" evidence="3">
    <location>
        <begin position="226"/>
        <end position="260"/>
    </location>
</feature>
<evidence type="ECO:0000313" key="7">
    <source>
        <dbReference type="WBParaSite" id="MCU_009376-RA"/>
    </source>
</evidence>
<evidence type="ECO:0000256" key="2">
    <source>
        <dbReference type="RuleBase" id="RU003616"/>
    </source>
</evidence>
<evidence type="ECO:0000313" key="5">
    <source>
        <dbReference type="EMBL" id="VDD76730.1"/>
    </source>
</evidence>
<dbReference type="GO" id="GO:0042026">
    <property type="term" value="P:protein refolding"/>
    <property type="evidence" value="ECO:0007669"/>
    <property type="project" value="TreeGrafter"/>
</dbReference>
<dbReference type="PROSITE" id="PS01031">
    <property type="entry name" value="SHSP"/>
    <property type="match status" value="2"/>
</dbReference>
<feature type="domain" description="SHSP" evidence="4">
    <location>
        <begin position="253"/>
        <end position="355"/>
    </location>
</feature>
<evidence type="ECO:0000313" key="6">
    <source>
        <dbReference type="Proteomes" id="UP000267029"/>
    </source>
</evidence>
<dbReference type="InterPro" id="IPR001436">
    <property type="entry name" value="Alpha-crystallin/sHSP_animal"/>
</dbReference>
<reference evidence="5 6" key="1">
    <citation type="submission" date="2018-10" db="EMBL/GenBank/DDBJ databases">
        <authorList>
            <consortium name="Pathogen Informatics"/>
        </authorList>
    </citation>
    <scope>NUCLEOTIDE SEQUENCE [LARGE SCALE GENOMIC DNA]</scope>
</reference>
<feature type="domain" description="SHSP" evidence="4">
    <location>
        <begin position="125"/>
        <end position="232"/>
    </location>
</feature>
<dbReference type="InterPro" id="IPR002068">
    <property type="entry name" value="A-crystallin/Hsp20_dom"/>
</dbReference>
<dbReference type="GO" id="GO:0005634">
    <property type="term" value="C:nucleus"/>
    <property type="evidence" value="ECO:0007669"/>
    <property type="project" value="TreeGrafter"/>
</dbReference>
<accession>A0A0R3U7D3</accession>
<feature type="compositionally biased region" description="Polar residues" evidence="3">
    <location>
        <begin position="226"/>
        <end position="257"/>
    </location>
</feature>
<feature type="region of interest" description="Disordered" evidence="3">
    <location>
        <begin position="99"/>
        <end position="124"/>
    </location>
</feature>
<dbReference type="Pfam" id="PF00011">
    <property type="entry name" value="HSP20"/>
    <property type="match status" value="2"/>
</dbReference>
<dbReference type="CDD" id="cd06526">
    <property type="entry name" value="metazoan_ACD"/>
    <property type="match status" value="2"/>
</dbReference>
<dbReference type="GO" id="GO:0009408">
    <property type="term" value="P:response to heat"/>
    <property type="evidence" value="ECO:0007669"/>
    <property type="project" value="TreeGrafter"/>
</dbReference>
<evidence type="ECO:0000259" key="4">
    <source>
        <dbReference type="PROSITE" id="PS01031"/>
    </source>
</evidence>
<keyword evidence="6" id="KW-1185">Reference proteome</keyword>
<dbReference type="Gene3D" id="2.60.40.790">
    <property type="match status" value="2"/>
</dbReference>
<comment type="similarity">
    <text evidence="1 2">Belongs to the small heat shock protein (HSP20) family.</text>
</comment>
<proteinExistence type="inferred from homology"/>
<dbReference type="Proteomes" id="UP000267029">
    <property type="component" value="Unassembled WGS sequence"/>
</dbReference>
<dbReference type="SUPFAM" id="SSF49764">
    <property type="entry name" value="HSP20-like chaperones"/>
    <property type="match status" value="2"/>
</dbReference>
<protein>
    <submittedName>
        <fullName evidence="7">SHSP domain-containing protein</fullName>
    </submittedName>
</protein>
<dbReference type="InterPro" id="IPR008978">
    <property type="entry name" value="HSP20-like_chaperone"/>
</dbReference>
<dbReference type="WBParaSite" id="MCU_009376-RA">
    <property type="protein sequence ID" value="MCU_009376-RA"/>
    <property type="gene ID" value="MCU_009376"/>
</dbReference>
<dbReference type="AlphaFoldDB" id="A0A0R3U7D3"/>
<dbReference type="EMBL" id="UXSR01000488">
    <property type="protein sequence ID" value="VDD76730.1"/>
    <property type="molecule type" value="Genomic_DNA"/>
</dbReference>
<dbReference type="GO" id="GO:0005737">
    <property type="term" value="C:cytoplasm"/>
    <property type="evidence" value="ECO:0007669"/>
    <property type="project" value="TreeGrafter"/>
</dbReference>